<dbReference type="EMBL" id="NNAY01000397">
    <property type="protein sequence ID" value="OXU28674.1"/>
    <property type="molecule type" value="Genomic_DNA"/>
</dbReference>
<protein>
    <recommendedName>
        <fullName evidence="4">Reverse transcriptase</fullName>
    </recommendedName>
</protein>
<name>A0A232FCZ5_9HYME</name>
<organism evidence="2 3">
    <name type="scientific">Trichomalopsis sarcophagae</name>
    <dbReference type="NCBI Taxonomy" id="543379"/>
    <lineage>
        <taxon>Eukaryota</taxon>
        <taxon>Metazoa</taxon>
        <taxon>Ecdysozoa</taxon>
        <taxon>Arthropoda</taxon>
        <taxon>Hexapoda</taxon>
        <taxon>Insecta</taxon>
        <taxon>Pterygota</taxon>
        <taxon>Neoptera</taxon>
        <taxon>Endopterygota</taxon>
        <taxon>Hymenoptera</taxon>
        <taxon>Apocrita</taxon>
        <taxon>Proctotrupomorpha</taxon>
        <taxon>Chalcidoidea</taxon>
        <taxon>Pteromalidae</taxon>
        <taxon>Pteromalinae</taxon>
        <taxon>Trichomalopsis</taxon>
    </lineage>
</organism>
<evidence type="ECO:0000313" key="3">
    <source>
        <dbReference type="Proteomes" id="UP000215335"/>
    </source>
</evidence>
<dbReference type="Proteomes" id="UP000215335">
    <property type="component" value="Unassembled WGS sequence"/>
</dbReference>
<feature type="transmembrane region" description="Helical" evidence="1">
    <location>
        <begin position="12"/>
        <end position="31"/>
    </location>
</feature>
<dbReference type="OrthoDB" id="7698238at2759"/>
<evidence type="ECO:0008006" key="4">
    <source>
        <dbReference type="Google" id="ProtNLM"/>
    </source>
</evidence>
<dbReference type="AlphaFoldDB" id="A0A232FCZ5"/>
<gene>
    <name evidence="2" type="ORF">TSAR_015410</name>
</gene>
<dbReference type="STRING" id="543379.A0A232FCZ5"/>
<keyword evidence="1" id="KW-0472">Membrane</keyword>
<evidence type="ECO:0000313" key="2">
    <source>
        <dbReference type="EMBL" id="OXU28674.1"/>
    </source>
</evidence>
<sequence length="172" mass="19431">MPNIGGPKQPRRSLLASIVNSVILYGAPIWADALTRNASFGAPCRRACRVAALRVARAYRTVSDVALSAIAGLPPIDLLASERAEKYREASRTEGEKQDSLGSRWAVNTYRQWQQRWDSASEGRWTHRIIPDISRWSSRKHGFTTFHLTQVLTGHGCFRSYLYRIKTPKSIF</sequence>
<reference evidence="2 3" key="1">
    <citation type="journal article" date="2017" name="Curr. Biol.">
        <title>The Evolution of Venom by Co-option of Single-Copy Genes.</title>
        <authorList>
            <person name="Martinson E.O."/>
            <person name="Mrinalini"/>
            <person name="Kelkar Y.D."/>
            <person name="Chang C.H."/>
            <person name="Werren J.H."/>
        </authorList>
    </citation>
    <scope>NUCLEOTIDE SEQUENCE [LARGE SCALE GENOMIC DNA]</scope>
    <source>
        <strain evidence="2 3">Alberta</strain>
        <tissue evidence="2">Whole body</tissue>
    </source>
</reference>
<keyword evidence="1" id="KW-1133">Transmembrane helix</keyword>
<keyword evidence="3" id="KW-1185">Reference proteome</keyword>
<comment type="caution">
    <text evidence="2">The sequence shown here is derived from an EMBL/GenBank/DDBJ whole genome shotgun (WGS) entry which is preliminary data.</text>
</comment>
<evidence type="ECO:0000256" key="1">
    <source>
        <dbReference type="SAM" id="Phobius"/>
    </source>
</evidence>
<proteinExistence type="predicted"/>
<keyword evidence="1" id="KW-0812">Transmembrane</keyword>
<accession>A0A232FCZ5</accession>